<accession>A0A1G8ZEU9</accession>
<dbReference type="PANTHER" id="PTHR37533:SF2">
    <property type="entry name" value="FLAGELLAR HOOK-LENGTH CONTROL PROTEIN"/>
    <property type="match status" value="1"/>
</dbReference>
<feature type="compositionally biased region" description="Polar residues" evidence="1">
    <location>
        <begin position="75"/>
        <end position="92"/>
    </location>
</feature>
<dbReference type="InterPro" id="IPR052563">
    <property type="entry name" value="FliK"/>
</dbReference>
<evidence type="ECO:0000313" key="3">
    <source>
        <dbReference type="EMBL" id="SDK12700.1"/>
    </source>
</evidence>
<dbReference type="Pfam" id="PF02120">
    <property type="entry name" value="Flg_hook"/>
    <property type="match status" value="1"/>
</dbReference>
<feature type="compositionally biased region" description="Polar residues" evidence="1">
    <location>
        <begin position="45"/>
        <end position="59"/>
    </location>
</feature>
<dbReference type="EMBL" id="FNFX01000001">
    <property type="protein sequence ID" value="SDK12700.1"/>
    <property type="molecule type" value="Genomic_DNA"/>
</dbReference>
<dbReference type="CDD" id="cd17470">
    <property type="entry name" value="T3SS_Flik_C"/>
    <property type="match status" value="1"/>
</dbReference>
<feature type="domain" description="Flagellar hook-length control protein-like C-terminal" evidence="2">
    <location>
        <begin position="332"/>
        <end position="412"/>
    </location>
</feature>
<evidence type="ECO:0000313" key="4">
    <source>
        <dbReference type="Proteomes" id="UP000198629"/>
    </source>
</evidence>
<dbReference type="AlphaFoldDB" id="A0A1G8ZEU9"/>
<dbReference type="STRING" id="492660.SAMN05192566_0217"/>
<organism evidence="3 4">
    <name type="scientific">Methylophilus rhizosphaerae</name>
    <dbReference type="NCBI Taxonomy" id="492660"/>
    <lineage>
        <taxon>Bacteria</taxon>
        <taxon>Pseudomonadati</taxon>
        <taxon>Pseudomonadota</taxon>
        <taxon>Betaproteobacteria</taxon>
        <taxon>Nitrosomonadales</taxon>
        <taxon>Methylophilaceae</taxon>
        <taxon>Methylophilus</taxon>
    </lineage>
</organism>
<keyword evidence="3" id="KW-0969">Cilium</keyword>
<feature type="compositionally biased region" description="Basic and acidic residues" evidence="1">
    <location>
        <begin position="96"/>
        <end position="120"/>
    </location>
</feature>
<sequence length="456" mass="47448">MTFLNPSVLLNMGAADAVKPAAGNTQSQESVANAPDEFAQALRKQMQQTNKSSGTTTGTDPIPRPLAKDMRESSRSAVAQSNGQLAAEQTQAPAAKTDEKQAQETQGDDSHDDQPTDGTKETSAADETPQARKKRLMAHLETADAQAAGLAPWMQTMMAMRPATGQGVINKAKGVSGDIAEDPLQSDALLAKATVVPGDTAEKARGVLPADTSVAEDSAGQGVEARQLSTDEPNIALADKNDNFTETLGIAKAVAAAVQQTAGTDKAASQLNQIETEPAISSLAQVAPAAQVMPNNAWLNAAGVSQGANVMMSQIATPFGNERWQAAMNQHVLNMVGSGDDVASLTLSPPDLGPIQVVLKVDNQSVNTSFISDNPLVRQALQDGMQDLRDRMQSQGLALGQTFVGNGEQAQQHFGQQASEDGSRAFGQGAQAGVETVAPAAAVRTTSVRGLVDTFV</sequence>
<evidence type="ECO:0000256" key="1">
    <source>
        <dbReference type="SAM" id="MobiDB-lite"/>
    </source>
</evidence>
<evidence type="ECO:0000259" key="2">
    <source>
        <dbReference type="Pfam" id="PF02120"/>
    </source>
</evidence>
<keyword evidence="4" id="KW-1185">Reference proteome</keyword>
<dbReference type="PANTHER" id="PTHR37533">
    <property type="entry name" value="FLAGELLAR HOOK-LENGTH CONTROL PROTEIN"/>
    <property type="match status" value="1"/>
</dbReference>
<reference evidence="4" key="1">
    <citation type="submission" date="2016-10" db="EMBL/GenBank/DDBJ databases">
        <authorList>
            <person name="Varghese N."/>
            <person name="Submissions S."/>
        </authorList>
    </citation>
    <scope>NUCLEOTIDE SEQUENCE [LARGE SCALE GENOMIC DNA]</scope>
    <source>
        <strain evidence="4">CBMB127</strain>
    </source>
</reference>
<feature type="region of interest" description="Disordered" evidence="1">
    <location>
        <begin position="19"/>
        <end position="133"/>
    </location>
</feature>
<proteinExistence type="predicted"/>
<keyword evidence="3" id="KW-0966">Cell projection</keyword>
<dbReference type="OrthoDB" id="8596319at2"/>
<dbReference type="RefSeq" id="WP_091468536.1">
    <property type="nucleotide sequence ID" value="NZ_FNFX01000001.1"/>
</dbReference>
<dbReference type="Gene3D" id="3.30.750.140">
    <property type="match status" value="1"/>
</dbReference>
<gene>
    <name evidence="3" type="ORF">SAMN05192566_0217</name>
</gene>
<protein>
    <submittedName>
        <fullName evidence="3">Flagellar hook-length control protein FliK</fullName>
    </submittedName>
</protein>
<dbReference type="InterPro" id="IPR038610">
    <property type="entry name" value="FliK-like_C_sf"/>
</dbReference>
<name>A0A1G8ZEU9_9PROT</name>
<dbReference type="InterPro" id="IPR021136">
    <property type="entry name" value="Flagellar_hook_control-like_C"/>
</dbReference>
<keyword evidence="3" id="KW-0282">Flagellum</keyword>
<dbReference type="Proteomes" id="UP000198629">
    <property type="component" value="Unassembled WGS sequence"/>
</dbReference>